<dbReference type="InterPro" id="IPR008313">
    <property type="entry name" value="GH125"/>
</dbReference>
<name>A0A8J3N822_9CHLR</name>
<accession>A0A8J3N822</accession>
<keyword evidence="2" id="KW-1185">Reference proteome</keyword>
<dbReference type="SMART" id="SM01149">
    <property type="entry name" value="DUF1237"/>
    <property type="match status" value="1"/>
</dbReference>
<dbReference type="PANTHER" id="PTHR31047">
    <property type="entry name" value="MEIOTICALLY UP-REGULATED GENE 157 PROTEIN"/>
    <property type="match status" value="1"/>
</dbReference>
<reference evidence="1" key="1">
    <citation type="submission" date="2020-10" db="EMBL/GenBank/DDBJ databases">
        <title>Taxonomic study of unclassified bacteria belonging to the class Ktedonobacteria.</title>
        <authorList>
            <person name="Yabe S."/>
            <person name="Wang C.M."/>
            <person name="Zheng Y."/>
            <person name="Sakai Y."/>
            <person name="Cavaletti L."/>
            <person name="Monciardini P."/>
            <person name="Donadio S."/>
        </authorList>
    </citation>
    <scope>NUCLEOTIDE SEQUENCE</scope>
    <source>
        <strain evidence="1">ID150040</strain>
    </source>
</reference>
<dbReference type="Gene3D" id="1.50.10.10">
    <property type="match status" value="1"/>
</dbReference>
<dbReference type="PIRSF" id="PIRSF028846">
    <property type="entry name" value="UCP028846"/>
    <property type="match status" value="1"/>
</dbReference>
<dbReference type="Pfam" id="PF06824">
    <property type="entry name" value="Glyco_hydro_125"/>
    <property type="match status" value="1"/>
</dbReference>
<proteinExistence type="predicted"/>
<sequence>MATHRYRTVYRCIEDVKRQLGEQTQLATLFAQCFPNTLETTTELLEDGTTFVFTGDIPALWLRDSSAQVNPYISLAADDPELRRMLRGLIQRQARYLQIDPYANSFNREPNGNGHTQDRPRQGPHVWERKYELDSLCYPLKLCYTYWQATRDETVFTDDVLGMFQAIIALMETEQHHTERSEYRFERLEPSPPSDSLPFEGQGTRVNFTGMIWSGFRPSDDACRFGYLVPANMLAVVVLGYLATMAREIYDDTLLAERASKLQAEVELGIQTYGVVEHPRFGRIYAYETDGFGNYNLMDDANVPSLLAIPYMQYRPADDPMYMRTRRFVLSGSNPYYFQGRAARGVGSPHTPQNYIWPIALSMQGLTATSREEQDEVLDLLVGTTAGTNYMHESFHADDPMQFTRPWFAWANSLFSEFLLHYLREI</sequence>
<gene>
    <name evidence="1" type="ORF">KSF_092810</name>
</gene>
<dbReference type="GO" id="GO:0005975">
    <property type="term" value="P:carbohydrate metabolic process"/>
    <property type="evidence" value="ECO:0007669"/>
    <property type="project" value="InterPro"/>
</dbReference>
<dbReference type="GO" id="GO:0016787">
    <property type="term" value="F:hydrolase activity"/>
    <property type="evidence" value="ECO:0007669"/>
    <property type="project" value="UniProtKB-KW"/>
</dbReference>
<dbReference type="PANTHER" id="PTHR31047:SF0">
    <property type="entry name" value="MEIOTICALLY UP-REGULATED GENE 157 PROTEIN"/>
    <property type="match status" value="1"/>
</dbReference>
<dbReference type="AlphaFoldDB" id="A0A8J3N822"/>
<dbReference type="InterPro" id="IPR012341">
    <property type="entry name" value="6hp_glycosidase-like_sf"/>
</dbReference>
<organism evidence="1 2">
    <name type="scientific">Reticulibacter mediterranei</name>
    <dbReference type="NCBI Taxonomy" id="2778369"/>
    <lineage>
        <taxon>Bacteria</taxon>
        <taxon>Bacillati</taxon>
        <taxon>Chloroflexota</taxon>
        <taxon>Ktedonobacteria</taxon>
        <taxon>Ktedonobacterales</taxon>
        <taxon>Reticulibacteraceae</taxon>
        <taxon>Reticulibacter</taxon>
    </lineage>
</organism>
<protein>
    <submittedName>
        <fullName evidence="1">Glycosyl hydrolase</fullName>
    </submittedName>
</protein>
<evidence type="ECO:0000313" key="1">
    <source>
        <dbReference type="EMBL" id="GHO99233.1"/>
    </source>
</evidence>
<evidence type="ECO:0000313" key="2">
    <source>
        <dbReference type="Proteomes" id="UP000597444"/>
    </source>
</evidence>
<dbReference type="RefSeq" id="WP_220209883.1">
    <property type="nucleotide sequence ID" value="NZ_BNJK01000002.1"/>
</dbReference>
<keyword evidence="1" id="KW-0378">Hydrolase</keyword>
<dbReference type="SUPFAM" id="SSF48208">
    <property type="entry name" value="Six-hairpin glycosidases"/>
    <property type="match status" value="1"/>
</dbReference>
<dbReference type="EMBL" id="BNJK01000002">
    <property type="protein sequence ID" value="GHO99233.1"/>
    <property type="molecule type" value="Genomic_DNA"/>
</dbReference>
<comment type="caution">
    <text evidence="1">The sequence shown here is derived from an EMBL/GenBank/DDBJ whole genome shotgun (WGS) entry which is preliminary data.</text>
</comment>
<dbReference type="InterPro" id="IPR008928">
    <property type="entry name" value="6-hairpin_glycosidase_sf"/>
</dbReference>
<dbReference type="Proteomes" id="UP000597444">
    <property type="component" value="Unassembled WGS sequence"/>
</dbReference>